<organism evidence="2 3">
    <name type="scientific">Galdieria sulphuraria</name>
    <name type="common">Red alga</name>
    <dbReference type="NCBI Taxonomy" id="130081"/>
    <lineage>
        <taxon>Eukaryota</taxon>
        <taxon>Rhodophyta</taxon>
        <taxon>Bangiophyceae</taxon>
        <taxon>Galdieriales</taxon>
        <taxon>Galdieriaceae</taxon>
        <taxon>Galdieria</taxon>
    </lineage>
</organism>
<dbReference type="KEGG" id="gsl:Gasu_18340"/>
<dbReference type="GeneID" id="17089514"/>
<feature type="transmembrane region" description="Helical" evidence="1">
    <location>
        <begin position="95"/>
        <end position="126"/>
    </location>
</feature>
<proteinExistence type="predicted"/>
<dbReference type="OrthoDB" id="10337044at2759"/>
<reference evidence="3" key="1">
    <citation type="journal article" date="2013" name="Science">
        <title>Gene transfer from bacteria and archaea facilitated evolution of an extremophilic eukaryote.</title>
        <authorList>
            <person name="Schonknecht G."/>
            <person name="Chen W.H."/>
            <person name="Ternes C.M."/>
            <person name="Barbier G.G."/>
            <person name="Shrestha R.P."/>
            <person name="Stanke M."/>
            <person name="Brautigam A."/>
            <person name="Baker B.J."/>
            <person name="Banfield J.F."/>
            <person name="Garavito R.M."/>
            <person name="Carr K."/>
            <person name="Wilkerson C."/>
            <person name="Rensing S.A."/>
            <person name="Gagneul D."/>
            <person name="Dickenson N.E."/>
            <person name="Oesterhelt C."/>
            <person name="Lercher M.J."/>
            <person name="Weber A.P."/>
        </authorList>
    </citation>
    <scope>NUCLEOTIDE SEQUENCE [LARGE SCALE GENOMIC DNA]</scope>
    <source>
        <strain evidence="3">074W</strain>
    </source>
</reference>
<evidence type="ECO:0000313" key="3">
    <source>
        <dbReference type="Proteomes" id="UP000030680"/>
    </source>
</evidence>
<accession>M2XL08</accession>
<dbReference type="EC" id="2.7.8.5" evidence="2"/>
<name>M2XL08_GALSU</name>
<keyword evidence="3" id="KW-1185">Reference proteome</keyword>
<gene>
    <name evidence="2" type="ORF">Gasu_18340</name>
</gene>
<feature type="transmembrane region" description="Helical" evidence="1">
    <location>
        <begin position="167"/>
        <end position="186"/>
    </location>
</feature>
<sequence length="266" mass="31587">MRTFCQQGESPSNPPGFEDNWIRREEAEIAALLEHDFRIDIDPRKIDWPPNELRYDPEELQRRYAPHISYDPVPLSSENLPILWDTPRVLSLLRLILYIPFVSFLLLNNYILCDFTLILSTWLLWLRKKSEAFVQCQATFLTFLEPLVSKSMFWSCLIGIAIQENSIWISTLIWLLVPLECFLLTLREWTTFCGRRFEAGYKANAVDAAFEMLTILLLHSSVYWKLWKQIGYFCLFITTSWRLWSSIQYALCAFEDRRQSEKRTMF</sequence>
<keyword evidence="1" id="KW-1133">Transmembrane helix</keyword>
<dbReference type="RefSeq" id="XP_005707337.1">
    <property type="nucleotide sequence ID" value="XM_005707280.1"/>
</dbReference>
<evidence type="ECO:0000256" key="1">
    <source>
        <dbReference type="SAM" id="Phobius"/>
    </source>
</evidence>
<dbReference type="STRING" id="130081.M2XL08"/>
<dbReference type="GO" id="GO:0008444">
    <property type="term" value="F:CDP-diacylglycerol-glycerol-3-phosphate 3-phosphatidyltransferase activity"/>
    <property type="evidence" value="ECO:0007669"/>
    <property type="project" value="UniProtKB-EC"/>
</dbReference>
<dbReference type="EMBL" id="KB454496">
    <property type="protein sequence ID" value="EME30817.1"/>
    <property type="molecule type" value="Genomic_DNA"/>
</dbReference>
<dbReference type="Gramene" id="EME30817">
    <property type="protein sequence ID" value="EME30817"/>
    <property type="gene ID" value="Gasu_18340"/>
</dbReference>
<protein>
    <submittedName>
        <fullName evidence="2">CDP-diacylglycerol--glycerol-3-phosphate 3-phosphatidyltransferase</fullName>
        <ecNumber evidence="2">2.7.8.5</ecNumber>
    </submittedName>
</protein>
<feature type="transmembrane region" description="Helical" evidence="1">
    <location>
        <begin position="138"/>
        <end position="161"/>
    </location>
</feature>
<dbReference type="AlphaFoldDB" id="M2XL08"/>
<evidence type="ECO:0000313" key="2">
    <source>
        <dbReference type="EMBL" id="EME30817.1"/>
    </source>
</evidence>
<keyword evidence="1" id="KW-0812">Transmembrane</keyword>
<keyword evidence="2" id="KW-0808">Transferase</keyword>
<dbReference type="Proteomes" id="UP000030680">
    <property type="component" value="Unassembled WGS sequence"/>
</dbReference>
<keyword evidence="1" id="KW-0472">Membrane</keyword>